<comment type="subcellular location">
    <subcellularLocation>
        <location evidence="1">Membrane</location>
        <topology evidence="1">Multi-pass membrane protein</topology>
    </subcellularLocation>
</comment>
<dbReference type="UniPathway" id="UPA00238"/>
<comment type="caution">
    <text evidence="12">The sequence shown here is derived from an EMBL/GenBank/DDBJ whole genome shotgun (WGS) entry which is preliminary data.</text>
</comment>
<keyword evidence="9 11" id="KW-0472">Membrane</keyword>
<dbReference type="Gene3D" id="1.20.1250.20">
    <property type="entry name" value="MFS general substrate transporter like domains"/>
    <property type="match status" value="1"/>
</dbReference>
<evidence type="ECO:0000313" key="13">
    <source>
        <dbReference type="Proteomes" id="UP000241394"/>
    </source>
</evidence>
<reference evidence="13" key="2">
    <citation type="journal article" date="2018" name="BMC Genomics">
        <title>A manually annotated Actinidia chinensis var. chinensis (kiwifruit) genome highlights the challenges associated with draft genomes and gene prediction in plants.</title>
        <authorList>
            <person name="Pilkington S.M."/>
            <person name="Crowhurst R."/>
            <person name="Hilario E."/>
            <person name="Nardozza S."/>
            <person name="Fraser L."/>
            <person name="Peng Y."/>
            <person name="Gunaseelan K."/>
            <person name="Simpson R."/>
            <person name="Tahir J."/>
            <person name="Deroles S.C."/>
            <person name="Templeton K."/>
            <person name="Luo Z."/>
            <person name="Davy M."/>
            <person name="Cheng C."/>
            <person name="McNeilage M."/>
            <person name="Scaglione D."/>
            <person name="Liu Y."/>
            <person name="Zhang Q."/>
            <person name="Datson P."/>
            <person name="De Silva N."/>
            <person name="Gardiner S.E."/>
            <person name="Bassett H."/>
            <person name="Chagne D."/>
            <person name="McCallum J."/>
            <person name="Dzierzon H."/>
            <person name="Deng C."/>
            <person name="Wang Y.Y."/>
            <person name="Barron L."/>
            <person name="Manako K."/>
            <person name="Bowen J."/>
            <person name="Foster T.M."/>
            <person name="Erridge Z.A."/>
            <person name="Tiffin H."/>
            <person name="Waite C.N."/>
            <person name="Davies K.M."/>
            <person name="Grierson E.P."/>
            <person name="Laing W.A."/>
            <person name="Kirk R."/>
            <person name="Chen X."/>
            <person name="Wood M."/>
            <person name="Montefiori M."/>
            <person name="Brummell D.A."/>
            <person name="Schwinn K.E."/>
            <person name="Catanach A."/>
            <person name="Fullerton C."/>
            <person name="Li D."/>
            <person name="Meiyalaghan S."/>
            <person name="Nieuwenhuizen N."/>
            <person name="Read N."/>
            <person name="Prakash R."/>
            <person name="Hunter D."/>
            <person name="Zhang H."/>
            <person name="McKenzie M."/>
            <person name="Knabel M."/>
            <person name="Harris A."/>
            <person name="Allan A.C."/>
            <person name="Gleave A."/>
            <person name="Chen A."/>
            <person name="Janssen B.J."/>
            <person name="Plunkett B."/>
            <person name="Ampomah-Dwamena C."/>
            <person name="Voogd C."/>
            <person name="Leif D."/>
            <person name="Lafferty D."/>
            <person name="Souleyre E.J.F."/>
            <person name="Varkonyi-Gasic E."/>
            <person name="Gambi F."/>
            <person name="Hanley J."/>
            <person name="Yao J.L."/>
            <person name="Cheung J."/>
            <person name="David K.M."/>
            <person name="Warren B."/>
            <person name="Marsh K."/>
            <person name="Snowden K.C."/>
            <person name="Lin-Wang K."/>
            <person name="Brian L."/>
            <person name="Martinez-Sanchez M."/>
            <person name="Wang M."/>
            <person name="Ileperuma N."/>
            <person name="Macnee N."/>
            <person name="Campin R."/>
            <person name="McAtee P."/>
            <person name="Drummond R.S.M."/>
            <person name="Espley R.V."/>
            <person name="Ireland H.S."/>
            <person name="Wu R."/>
            <person name="Atkinson R.G."/>
            <person name="Karunairetnam S."/>
            <person name="Bulley S."/>
            <person name="Chunkath S."/>
            <person name="Hanley Z."/>
            <person name="Storey R."/>
            <person name="Thrimawithana A.H."/>
            <person name="Thomson S."/>
            <person name="David C."/>
            <person name="Testolin R."/>
            <person name="Huang H."/>
            <person name="Hellens R.P."/>
            <person name="Schaffer R.J."/>
        </authorList>
    </citation>
    <scope>NUCLEOTIDE SEQUENCE [LARGE SCALE GENOMIC DNA]</scope>
    <source>
        <strain evidence="13">cv. Red5</strain>
    </source>
</reference>
<dbReference type="GO" id="GO:0008506">
    <property type="term" value="F:sucrose:proton symporter activity"/>
    <property type="evidence" value="ECO:0007669"/>
    <property type="project" value="TreeGrafter"/>
</dbReference>
<name>A0A2R6QZE1_ACTCC</name>
<dbReference type="Gramene" id="PSS17760">
    <property type="protein sequence ID" value="PSS17760"/>
    <property type="gene ID" value="CEY00_Acc12448"/>
</dbReference>
<evidence type="ECO:0000256" key="4">
    <source>
        <dbReference type="ARBA" id="ARBA00022448"/>
    </source>
</evidence>
<dbReference type="CDD" id="cd17313">
    <property type="entry name" value="MFS_SLC45_SUC"/>
    <property type="match status" value="1"/>
</dbReference>
<feature type="transmembrane region" description="Helical" evidence="11">
    <location>
        <begin position="223"/>
        <end position="247"/>
    </location>
</feature>
<dbReference type="InterPro" id="IPR005989">
    <property type="entry name" value="Suc_symporter_pln"/>
</dbReference>
<keyword evidence="8 11" id="KW-1133">Transmembrane helix</keyword>
<dbReference type="AlphaFoldDB" id="A0A2R6QZE1"/>
<dbReference type="InterPro" id="IPR036259">
    <property type="entry name" value="MFS_trans_sf"/>
</dbReference>
<feature type="transmembrane region" description="Helical" evidence="11">
    <location>
        <begin position="143"/>
        <end position="161"/>
    </location>
</feature>
<dbReference type="Pfam" id="PF13347">
    <property type="entry name" value="MFS_2"/>
    <property type="match status" value="1"/>
</dbReference>
<keyword evidence="4" id="KW-0813">Transport</keyword>
<comment type="pathway">
    <text evidence="2">Glycan biosynthesis; sucrose metabolism.</text>
</comment>
<keyword evidence="5" id="KW-0762">Sugar transport</keyword>
<comment type="similarity">
    <text evidence="10">Belongs to the major facilitator superfamily. Phosphate:H(+) symporter (TC 2.A.1.9) family.</text>
</comment>
<evidence type="ECO:0000256" key="2">
    <source>
        <dbReference type="ARBA" id="ARBA00004914"/>
    </source>
</evidence>
<dbReference type="EMBL" id="NKQK01000011">
    <property type="protein sequence ID" value="PSS17760.1"/>
    <property type="molecule type" value="Genomic_DNA"/>
</dbReference>
<dbReference type="InParanoid" id="A0A2R6QZE1"/>
<dbReference type="NCBIfam" id="TIGR01301">
    <property type="entry name" value="GPH_sucrose"/>
    <property type="match status" value="1"/>
</dbReference>
<feature type="transmembrane region" description="Helical" evidence="11">
    <location>
        <begin position="402"/>
        <end position="427"/>
    </location>
</feature>
<feature type="transmembrane region" description="Helical" evidence="11">
    <location>
        <begin position="282"/>
        <end position="302"/>
    </location>
</feature>
<evidence type="ECO:0000256" key="5">
    <source>
        <dbReference type="ARBA" id="ARBA00022597"/>
    </source>
</evidence>
<dbReference type="STRING" id="1590841.A0A2R6QZE1"/>
<organism evidence="12 13">
    <name type="scientific">Actinidia chinensis var. chinensis</name>
    <name type="common">Chinese soft-hair kiwi</name>
    <dbReference type="NCBI Taxonomy" id="1590841"/>
    <lineage>
        <taxon>Eukaryota</taxon>
        <taxon>Viridiplantae</taxon>
        <taxon>Streptophyta</taxon>
        <taxon>Embryophyta</taxon>
        <taxon>Tracheophyta</taxon>
        <taxon>Spermatophyta</taxon>
        <taxon>Magnoliopsida</taxon>
        <taxon>eudicotyledons</taxon>
        <taxon>Gunneridae</taxon>
        <taxon>Pentapetalae</taxon>
        <taxon>asterids</taxon>
        <taxon>Ericales</taxon>
        <taxon>Actinidiaceae</taxon>
        <taxon>Actinidia</taxon>
    </lineage>
</organism>
<evidence type="ECO:0000256" key="11">
    <source>
        <dbReference type="SAM" id="Phobius"/>
    </source>
</evidence>
<evidence type="ECO:0000313" key="12">
    <source>
        <dbReference type="EMBL" id="PSS17760.1"/>
    </source>
</evidence>
<evidence type="ECO:0000256" key="3">
    <source>
        <dbReference type="ARBA" id="ARBA00007134"/>
    </source>
</evidence>
<evidence type="ECO:0000256" key="10">
    <source>
        <dbReference type="ARBA" id="ARBA00044504"/>
    </source>
</evidence>
<evidence type="ECO:0000256" key="1">
    <source>
        <dbReference type="ARBA" id="ARBA00004141"/>
    </source>
</evidence>
<keyword evidence="7" id="KW-0769">Symport</keyword>
<evidence type="ECO:0000256" key="8">
    <source>
        <dbReference type="ARBA" id="ARBA00022989"/>
    </source>
</evidence>
<evidence type="ECO:0000256" key="9">
    <source>
        <dbReference type="ARBA" id="ARBA00023136"/>
    </source>
</evidence>
<comment type="similarity">
    <text evidence="3">Belongs to the glycoside-pentoside-hexuronide (GPH) cation symporter transporter (TC 2.A.2.4) family.</text>
</comment>
<feature type="transmembrane region" description="Helical" evidence="11">
    <location>
        <begin position="357"/>
        <end position="377"/>
    </location>
</feature>
<dbReference type="GO" id="GO:0005773">
    <property type="term" value="C:vacuole"/>
    <property type="evidence" value="ECO:0007669"/>
    <property type="project" value="TreeGrafter"/>
</dbReference>
<dbReference type="GO" id="GO:0005886">
    <property type="term" value="C:plasma membrane"/>
    <property type="evidence" value="ECO:0007669"/>
    <property type="project" value="InterPro"/>
</dbReference>
<feature type="transmembrane region" description="Helical" evidence="11">
    <location>
        <begin position="439"/>
        <end position="459"/>
    </location>
</feature>
<dbReference type="PANTHER" id="PTHR19432">
    <property type="entry name" value="SUGAR TRANSPORTER"/>
    <property type="match status" value="1"/>
</dbReference>
<dbReference type="GO" id="GO:0005985">
    <property type="term" value="P:sucrose metabolic process"/>
    <property type="evidence" value="ECO:0007669"/>
    <property type="project" value="UniProtKB-UniPathway"/>
</dbReference>
<dbReference type="PANTHER" id="PTHR19432:SF70">
    <property type="entry name" value="SUCROSE TRANSPORT PROTEIN SUC1-RELATED"/>
    <property type="match status" value="1"/>
</dbReference>
<feature type="transmembrane region" description="Helical" evidence="11">
    <location>
        <begin position="70"/>
        <end position="91"/>
    </location>
</feature>
<sequence length="511" mass="54151">MEGDASVENGKHPLAIEQRQQTALSPTPAPLWKVVAVASISAGVTFGWALQFSLLTPYVQLLGIPHKWASFIWLCGPISGMVVQPLAGYYSDCCTSRFGRRRPFIATATSLVTTAVILIGFAADIGHLSGDPLGSDISKPRAIVIFVVGFWILDVGNNLLMSPCRAFLADLSGGDQRKTRNANAFYSFFSAVGHVLGYAAGSFSRLHNVFPFSSTRACDVYCANLKTCFIISITLLITLTVIALYTVGENKLPEITEEEKRTKTVPFFGELFGTLKEFPKSMWILLLVMGLLSLARFAFSLYDTDWMGREVYGGLVGEKLYESGVHAGSLGLMLYAAVAGVTSLAVMFLARDVRGGNLIWGVSSILLAVCLAMTVWITKAAESKRRHTVATGRNGVDPGVKAAALGLFALMGIPQAASYTIPFALAATYSATAGVGQGLTMGVLNLAVVIPQLLVSLTSGPWDEVFGGGNLPAFVVGAIAAAVGGVFVLTLLSSPRSGDAPATLKISTASR</sequence>
<protein>
    <submittedName>
        <fullName evidence="12">Sucrose transport protein</fullName>
    </submittedName>
</protein>
<dbReference type="Proteomes" id="UP000241394">
    <property type="component" value="Chromosome LG11"/>
</dbReference>
<feature type="transmembrane region" description="Helical" evidence="11">
    <location>
        <begin position="31"/>
        <end position="50"/>
    </location>
</feature>
<reference evidence="12 13" key="1">
    <citation type="submission" date="2017-07" db="EMBL/GenBank/DDBJ databases">
        <title>An improved, manually edited Actinidia chinensis var. chinensis (kiwifruit) genome highlights the challenges associated with draft genomes and gene prediction in plants.</title>
        <authorList>
            <person name="Pilkington S."/>
            <person name="Crowhurst R."/>
            <person name="Hilario E."/>
            <person name="Nardozza S."/>
            <person name="Fraser L."/>
            <person name="Peng Y."/>
            <person name="Gunaseelan K."/>
            <person name="Simpson R."/>
            <person name="Tahir J."/>
            <person name="Deroles S."/>
            <person name="Templeton K."/>
            <person name="Luo Z."/>
            <person name="Davy M."/>
            <person name="Cheng C."/>
            <person name="Mcneilage M."/>
            <person name="Scaglione D."/>
            <person name="Liu Y."/>
            <person name="Zhang Q."/>
            <person name="Datson P."/>
            <person name="De Silva N."/>
            <person name="Gardiner S."/>
            <person name="Bassett H."/>
            <person name="Chagne D."/>
            <person name="Mccallum J."/>
            <person name="Dzierzon H."/>
            <person name="Deng C."/>
            <person name="Wang Y.-Y."/>
            <person name="Barron N."/>
            <person name="Manako K."/>
            <person name="Bowen J."/>
            <person name="Foster T."/>
            <person name="Erridge Z."/>
            <person name="Tiffin H."/>
            <person name="Waite C."/>
            <person name="Davies K."/>
            <person name="Grierson E."/>
            <person name="Laing W."/>
            <person name="Kirk R."/>
            <person name="Chen X."/>
            <person name="Wood M."/>
            <person name="Montefiori M."/>
            <person name="Brummell D."/>
            <person name="Schwinn K."/>
            <person name="Catanach A."/>
            <person name="Fullerton C."/>
            <person name="Li D."/>
            <person name="Meiyalaghan S."/>
            <person name="Nieuwenhuizen N."/>
            <person name="Read N."/>
            <person name="Prakash R."/>
            <person name="Hunter D."/>
            <person name="Zhang H."/>
            <person name="Mckenzie M."/>
            <person name="Knabel M."/>
            <person name="Harris A."/>
            <person name="Allan A."/>
            <person name="Chen A."/>
            <person name="Janssen B."/>
            <person name="Plunkett B."/>
            <person name="Dwamena C."/>
            <person name="Voogd C."/>
            <person name="Leif D."/>
            <person name="Lafferty D."/>
            <person name="Souleyre E."/>
            <person name="Varkonyi-Gasic E."/>
            <person name="Gambi F."/>
            <person name="Hanley J."/>
            <person name="Yao J.-L."/>
            <person name="Cheung J."/>
            <person name="David K."/>
            <person name="Warren B."/>
            <person name="Marsh K."/>
            <person name="Snowden K."/>
            <person name="Lin-Wang K."/>
            <person name="Brian L."/>
            <person name="Martinez-Sanchez M."/>
            <person name="Wang M."/>
            <person name="Ileperuma N."/>
            <person name="Macnee N."/>
            <person name="Campin R."/>
            <person name="Mcatee P."/>
            <person name="Drummond R."/>
            <person name="Espley R."/>
            <person name="Ireland H."/>
            <person name="Wu R."/>
            <person name="Atkinson R."/>
            <person name="Karunairetnam S."/>
            <person name="Bulley S."/>
            <person name="Chunkath S."/>
            <person name="Hanley Z."/>
            <person name="Storey R."/>
            <person name="Thrimawithana A."/>
            <person name="Thomson S."/>
            <person name="David C."/>
            <person name="Testolin R."/>
        </authorList>
    </citation>
    <scope>NUCLEOTIDE SEQUENCE [LARGE SCALE GENOMIC DNA]</scope>
    <source>
        <strain evidence="13">cv. Red5</strain>
        <tissue evidence="12">Young leaf</tissue>
    </source>
</reference>
<keyword evidence="13" id="KW-1185">Reference proteome</keyword>
<evidence type="ECO:0000256" key="6">
    <source>
        <dbReference type="ARBA" id="ARBA00022692"/>
    </source>
</evidence>
<feature type="transmembrane region" description="Helical" evidence="11">
    <location>
        <begin position="103"/>
        <end position="123"/>
    </location>
</feature>
<feature type="transmembrane region" description="Helical" evidence="11">
    <location>
        <begin position="182"/>
        <end position="203"/>
    </location>
</feature>
<dbReference type="OrthoDB" id="28755at2759"/>
<proteinExistence type="inferred from homology"/>
<feature type="transmembrane region" description="Helical" evidence="11">
    <location>
        <begin position="471"/>
        <end position="492"/>
    </location>
</feature>
<accession>A0A2R6QZE1</accession>
<evidence type="ECO:0000256" key="7">
    <source>
        <dbReference type="ARBA" id="ARBA00022847"/>
    </source>
</evidence>
<keyword evidence="6 11" id="KW-0812">Transmembrane</keyword>
<gene>
    <name evidence="12" type="ORF">CEY00_Acc12448</name>
</gene>
<dbReference type="SUPFAM" id="SSF103473">
    <property type="entry name" value="MFS general substrate transporter"/>
    <property type="match status" value="1"/>
</dbReference>
<feature type="transmembrane region" description="Helical" evidence="11">
    <location>
        <begin position="330"/>
        <end position="350"/>
    </location>
</feature>